<dbReference type="SUPFAM" id="SSF50939">
    <property type="entry name" value="Sialidases"/>
    <property type="match status" value="1"/>
</dbReference>
<dbReference type="CDD" id="cd15482">
    <property type="entry name" value="Sialidase_non-viral"/>
    <property type="match status" value="1"/>
</dbReference>
<keyword evidence="1" id="KW-0732">Signal</keyword>
<keyword evidence="3" id="KW-1185">Reference proteome</keyword>
<dbReference type="InterPro" id="IPR015943">
    <property type="entry name" value="WD40/YVTN_repeat-like_dom_sf"/>
</dbReference>
<dbReference type="SUPFAM" id="SSF110296">
    <property type="entry name" value="Oligoxyloglucan reducing end-specific cellobiohydrolase"/>
    <property type="match status" value="1"/>
</dbReference>
<feature type="chain" id="PRO_5022173046" evidence="1">
    <location>
        <begin position="27"/>
        <end position="747"/>
    </location>
</feature>
<organism evidence="2 3">
    <name type="scientific">Mucisphaera calidilacus</name>
    <dbReference type="NCBI Taxonomy" id="2527982"/>
    <lineage>
        <taxon>Bacteria</taxon>
        <taxon>Pseudomonadati</taxon>
        <taxon>Planctomycetota</taxon>
        <taxon>Phycisphaerae</taxon>
        <taxon>Phycisphaerales</taxon>
        <taxon>Phycisphaeraceae</taxon>
        <taxon>Mucisphaera</taxon>
    </lineage>
</organism>
<dbReference type="InterPro" id="IPR036278">
    <property type="entry name" value="Sialidase_sf"/>
</dbReference>
<dbReference type="KEGG" id="mcad:Pan265_03170"/>
<keyword evidence="2" id="KW-0326">Glycosidase</keyword>
<evidence type="ECO:0000256" key="1">
    <source>
        <dbReference type="SAM" id="SignalP"/>
    </source>
</evidence>
<dbReference type="PANTHER" id="PTHR43739">
    <property type="entry name" value="XYLOGLUCANASE (EUROFUNG)"/>
    <property type="match status" value="1"/>
</dbReference>
<dbReference type="RefSeq" id="WP_236254559.1">
    <property type="nucleotide sequence ID" value="NZ_CP036280.1"/>
</dbReference>
<dbReference type="EC" id="3.2.1.-" evidence="2"/>
<dbReference type="Gene3D" id="2.130.10.10">
    <property type="entry name" value="YVTN repeat-like/Quinoprotein amine dehydrogenase"/>
    <property type="match status" value="5"/>
</dbReference>
<name>A0A518BU36_9BACT</name>
<reference evidence="2 3" key="1">
    <citation type="submission" date="2019-02" db="EMBL/GenBank/DDBJ databases">
        <title>Deep-cultivation of Planctomycetes and their phenomic and genomic characterization uncovers novel biology.</title>
        <authorList>
            <person name="Wiegand S."/>
            <person name="Jogler M."/>
            <person name="Boedeker C."/>
            <person name="Pinto D."/>
            <person name="Vollmers J."/>
            <person name="Rivas-Marin E."/>
            <person name="Kohn T."/>
            <person name="Peeters S.H."/>
            <person name="Heuer A."/>
            <person name="Rast P."/>
            <person name="Oberbeckmann S."/>
            <person name="Bunk B."/>
            <person name="Jeske O."/>
            <person name="Meyerdierks A."/>
            <person name="Storesund J.E."/>
            <person name="Kallscheuer N."/>
            <person name="Luecker S."/>
            <person name="Lage O.M."/>
            <person name="Pohl T."/>
            <person name="Merkel B.J."/>
            <person name="Hornburger P."/>
            <person name="Mueller R.-W."/>
            <person name="Bruemmer F."/>
            <person name="Labrenz M."/>
            <person name="Spormann A.M."/>
            <person name="Op den Camp H."/>
            <person name="Overmann J."/>
            <person name="Amann R."/>
            <person name="Jetten M.S.M."/>
            <person name="Mascher T."/>
            <person name="Medema M.H."/>
            <person name="Devos D.P."/>
            <person name="Kaster A.-K."/>
            <person name="Ovreas L."/>
            <person name="Rohde M."/>
            <person name="Galperin M.Y."/>
            <person name="Jogler C."/>
        </authorList>
    </citation>
    <scope>NUCLEOTIDE SEQUENCE [LARGE SCALE GENOMIC DNA]</scope>
    <source>
        <strain evidence="2 3">Pan265</strain>
    </source>
</reference>
<keyword evidence="2" id="KW-0378">Hydrolase</keyword>
<evidence type="ECO:0000313" key="2">
    <source>
        <dbReference type="EMBL" id="QDU70489.1"/>
    </source>
</evidence>
<sequence length="747" mass="82818" precursor="true">MRHPLTMYTVLFVCLCLNLMASSGSAAGDAHRPEHRRYGDWTSCRIGGGGYILGVRYTPDPDRLYAWTDVGGAYRSDDAGRTWRHITWTLPYGGSTESRGMMYVRDLLPDHRDPDRVAIVIGYHWSPPYGVMISDDAGRSWRAVLEEVWVCGDDETRMDGSVLVRDARRPETIWCAGIRDGVFVSRDNGETWASLGGPETQPTDLLVDRSDSGRLWLSGLAMHRGVIERYANTPDGQLKLPGGLWRTADHGGSWERLVGGRDVRGLVQDPVVSSTLYAIFDDHRWIMRSEDAGERWHRYDTGLDIGSPSPWGPHPHRYQALTVAHGVVYATSTRGQHYRLDRARDRWVRLSGPENVREPEGWWGATLDDPTHGTDSWVSTMASVARLTVSPHNPSDRWMTDWYSAYHSGDGGRTWTNRSEGFEVTYIDALEQDPTDPSIVHLGMADNGYFRSDDAGLSFRGFSNDTPITNNIKSLSVPKANPRRVYAVGPNPPGGGWYAGHVFISNDRGSTWRSSSMDGLPEITEAGHRAHTILALDDAPDTVFLTVTQSVVEGGGGLYRSLDGGESWVWFGEGLPGGVAFYRHESWRGGKELAVSPDGVMLTQSIQNRLLYRRRPGDGGWVRLDFPFHGDLNDLRADPHRAGRFYAAVLQDGVYRTDDAGSSWLRLTTPTRAPGASQLVVDRVVPGRLAAGTANGVILSRDSGRSWVHLDPSLPGRIDWNKGAFVGDRLVVGSGGHGAFWIDLRRR</sequence>
<feature type="signal peptide" evidence="1">
    <location>
        <begin position="1"/>
        <end position="26"/>
    </location>
</feature>
<dbReference type="InterPro" id="IPR052025">
    <property type="entry name" value="Xyloglucanase_GH74"/>
</dbReference>
<dbReference type="EMBL" id="CP036280">
    <property type="protein sequence ID" value="QDU70489.1"/>
    <property type="molecule type" value="Genomic_DNA"/>
</dbReference>
<dbReference type="AlphaFoldDB" id="A0A518BU36"/>
<dbReference type="GO" id="GO:0016798">
    <property type="term" value="F:hydrolase activity, acting on glycosyl bonds"/>
    <property type="evidence" value="ECO:0007669"/>
    <property type="project" value="UniProtKB-KW"/>
</dbReference>
<dbReference type="PANTHER" id="PTHR43739:SF5">
    <property type="entry name" value="EXO-ALPHA-SIALIDASE"/>
    <property type="match status" value="1"/>
</dbReference>
<gene>
    <name evidence="2" type="ORF">Pan265_03170</name>
</gene>
<dbReference type="Proteomes" id="UP000320386">
    <property type="component" value="Chromosome"/>
</dbReference>
<evidence type="ECO:0000313" key="3">
    <source>
        <dbReference type="Proteomes" id="UP000320386"/>
    </source>
</evidence>
<proteinExistence type="predicted"/>
<protein>
    <submittedName>
        <fullName evidence="2">Xyloglucanase</fullName>
        <ecNumber evidence="2">3.2.1.-</ecNumber>
    </submittedName>
</protein>
<dbReference type="GO" id="GO:0010411">
    <property type="term" value="P:xyloglucan metabolic process"/>
    <property type="evidence" value="ECO:0007669"/>
    <property type="project" value="TreeGrafter"/>
</dbReference>
<accession>A0A518BU36</accession>